<name>A0AAD1XU60_EUPCR</name>
<gene>
    <name evidence="2" type="ORF">ECRASSUSDP1_LOCUS20549</name>
</gene>
<dbReference type="EMBL" id="CAMPGE010020962">
    <property type="protein sequence ID" value="CAI2379140.1"/>
    <property type="molecule type" value="Genomic_DNA"/>
</dbReference>
<evidence type="ECO:0000313" key="3">
    <source>
        <dbReference type="Proteomes" id="UP001295684"/>
    </source>
</evidence>
<dbReference type="PANTHER" id="PTHR43943:SF2">
    <property type="entry name" value="DEHYDROGENASE_REDUCTASE 4"/>
    <property type="match status" value="1"/>
</dbReference>
<dbReference type="FunFam" id="3.40.50.720:FF:000084">
    <property type="entry name" value="Short-chain dehydrogenase reductase"/>
    <property type="match status" value="1"/>
</dbReference>
<sequence>MARLEGKICLVTGGTAGIGLGIAERFAKEGAKVIICSRKGKGKEIDEKLESDTDKFSDLDIEIHACNVGKAEERKAFIEKIGEKYGRIDVLVLNVASSTHFGMQLDITEKAFDKMFELNVKSTFFTIKEAKPYLEMAENPNILVISSLVGTNPSPPIGVYSMTKAALDNMVKFLAIELRSDNIRINGLAPGLIKTYFAKNIWDNPEIDQDRVGLPSDIGSVAATLCSDDGNFCNGAVFQVNGGFSSM</sequence>
<dbReference type="PANTHER" id="PTHR43943">
    <property type="entry name" value="DEHYDROGENASE/REDUCTASE (SDR FAMILY) MEMBER 4"/>
    <property type="match status" value="1"/>
</dbReference>
<dbReference type="SUPFAM" id="SSF51735">
    <property type="entry name" value="NAD(P)-binding Rossmann-fold domains"/>
    <property type="match status" value="1"/>
</dbReference>
<accession>A0AAD1XU60</accession>
<organism evidence="2 3">
    <name type="scientific">Euplotes crassus</name>
    <dbReference type="NCBI Taxonomy" id="5936"/>
    <lineage>
        <taxon>Eukaryota</taxon>
        <taxon>Sar</taxon>
        <taxon>Alveolata</taxon>
        <taxon>Ciliophora</taxon>
        <taxon>Intramacronucleata</taxon>
        <taxon>Spirotrichea</taxon>
        <taxon>Hypotrichia</taxon>
        <taxon>Euplotida</taxon>
        <taxon>Euplotidae</taxon>
        <taxon>Moneuplotes</taxon>
    </lineage>
</organism>
<evidence type="ECO:0000313" key="2">
    <source>
        <dbReference type="EMBL" id="CAI2379140.1"/>
    </source>
</evidence>
<dbReference type="AlphaFoldDB" id="A0AAD1XU60"/>
<dbReference type="InterPro" id="IPR036291">
    <property type="entry name" value="NAD(P)-bd_dom_sf"/>
</dbReference>
<dbReference type="Pfam" id="PF13561">
    <property type="entry name" value="adh_short_C2"/>
    <property type="match status" value="1"/>
</dbReference>
<dbReference type="PRINTS" id="PR00081">
    <property type="entry name" value="GDHRDH"/>
</dbReference>
<keyword evidence="3" id="KW-1185">Reference proteome</keyword>
<reference evidence="2" key="1">
    <citation type="submission" date="2023-07" db="EMBL/GenBank/DDBJ databases">
        <authorList>
            <consortium name="AG Swart"/>
            <person name="Singh M."/>
            <person name="Singh A."/>
            <person name="Seah K."/>
            <person name="Emmerich C."/>
        </authorList>
    </citation>
    <scope>NUCLEOTIDE SEQUENCE</scope>
    <source>
        <strain evidence="2">DP1</strain>
    </source>
</reference>
<dbReference type="PROSITE" id="PS00061">
    <property type="entry name" value="ADH_SHORT"/>
    <property type="match status" value="1"/>
</dbReference>
<comment type="similarity">
    <text evidence="1">Belongs to the short-chain dehydrogenases/reductases (SDR) family.</text>
</comment>
<dbReference type="Proteomes" id="UP001295684">
    <property type="component" value="Unassembled WGS sequence"/>
</dbReference>
<dbReference type="CDD" id="cd05233">
    <property type="entry name" value="SDR_c"/>
    <property type="match status" value="1"/>
</dbReference>
<dbReference type="InterPro" id="IPR002347">
    <property type="entry name" value="SDR_fam"/>
</dbReference>
<protein>
    <submittedName>
        <fullName evidence="2">Uncharacterized protein</fullName>
    </submittedName>
</protein>
<dbReference type="Gene3D" id="3.40.50.720">
    <property type="entry name" value="NAD(P)-binding Rossmann-like Domain"/>
    <property type="match status" value="1"/>
</dbReference>
<evidence type="ECO:0000256" key="1">
    <source>
        <dbReference type="ARBA" id="ARBA00006484"/>
    </source>
</evidence>
<comment type="caution">
    <text evidence="2">The sequence shown here is derived from an EMBL/GenBank/DDBJ whole genome shotgun (WGS) entry which is preliminary data.</text>
</comment>
<proteinExistence type="inferred from homology"/>
<dbReference type="InterPro" id="IPR020904">
    <property type="entry name" value="Sc_DH/Rdtase_CS"/>
</dbReference>